<feature type="region of interest" description="Disordered" evidence="1">
    <location>
        <begin position="1"/>
        <end position="20"/>
    </location>
</feature>
<organism evidence="2 3">
    <name type="scientific">Rubripirellula obstinata</name>
    <dbReference type="NCBI Taxonomy" id="406547"/>
    <lineage>
        <taxon>Bacteria</taxon>
        <taxon>Pseudomonadati</taxon>
        <taxon>Planctomycetota</taxon>
        <taxon>Planctomycetia</taxon>
        <taxon>Pirellulales</taxon>
        <taxon>Pirellulaceae</taxon>
        <taxon>Rubripirellula</taxon>
    </lineage>
</organism>
<dbReference type="InterPro" id="IPR051159">
    <property type="entry name" value="Hexapeptide_acetyltransf"/>
</dbReference>
<dbReference type="PANTHER" id="PTHR23416">
    <property type="entry name" value="SIALIC ACID SYNTHASE-RELATED"/>
    <property type="match status" value="1"/>
</dbReference>
<evidence type="ECO:0000256" key="1">
    <source>
        <dbReference type="SAM" id="MobiDB-lite"/>
    </source>
</evidence>
<name>A0A5B1CL02_9BACT</name>
<dbReference type="Gene3D" id="2.160.10.10">
    <property type="entry name" value="Hexapeptide repeat proteins"/>
    <property type="match status" value="1"/>
</dbReference>
<dbReference type="AlphaFoldDB" id="A0A5B1CL02"/>
<reference evidence="2 3" key="1">
    <citation type="submission" date="2019-08" db="EMBL/GenBank/DDBJ databases">
        <title>Deep-cultivation of Planctomycetes and their phenomic and genomic characterization uncovers novel biology.</title>
        <authorList>
            <person name="Wiegand S."/>
            <person name="Jogler M."/>
            <person name="Boedeker C."/>
            <person name="Pinto D."/>
            <person name="Vollmers J."/>
            <person name="Rivas-Marin E."/>
            <person name="Kohn T."/>
            <person name="Peeters S.H."/>
            <person name="Heuer A."/>
            <person name="Rast P."/>
            <person name="Oberbeckmann S."/>
            <person name="Bunk B."/>
            <person name="Jeske O."/>
            <person name="Meyerdierks A."/>
            <person name="Storesund J.E."/>
            <person name="Kallscheuer N."/>
            <person name="Luecker S."/>
            <person name="Lage O.M."/>
            <person name="Pohl T."/>
            <person name="Merkel B.J."/>
            <person name="Hornburger P."/>
            <person name="Mueller R.-W."/>
            <person name="Bruemmer F."/>
            <person name="Labrenz M."/>
            <person name="Spormann A.M."/>
            <person name="Op Den Camp H."/>
            <person name="Overmann J."/>
            <person name="Amann R."/>
            <person name="Jetten M.S.M."/>
            <person name="Mascher T."/>
            <person name="Medema M.H."/>
            <person name="Devos D.P."/>
            <person name="Kaster A.-K."/>
            <person name="Ovreas L."/>
            <person name="Rohde M."/>
            <person name="Galperin M.Y."/>
            <person name="Jogler C."/>
        </authorList>
    </citation>
    <scope>NUCLEOTIDE SEQUENCE [LARGE SCALE GENOMIC DNA]</scope>
    <source>
        <strain evidence="2 3">LF1</strain>
    </source>
</reference>
<keyword evidence="2" id="KW-0012">Acyltransferase</keyword>
<dbReference type="SUPFAM" id="SSF51161">
    <property type="entry name" value="Trimeric LpxA-like enzymes"/>
    <property type="match status" value="1"/>
</dbReference>
<dbReference type="EMBL" id="VRLW01000001">
    <property type="protein sequence ID" value="KAA1261012.1"/>
    <property type="molecule type" value="Genomic_DNA"/>
</dbReference>
<dbReference type="CDD" id="cd04647">
    <property type="entry name" value="LbH_MAT_like"/>
    <property type="match status" value="1"/>
</dbReference>
<evidence type="ECO:0000313" key="2">
    <source>
        <dbReference type="EMBL" id="KAA1261012.1"/>
    </source>
</evidence>
<dbReference type="RefSeq" id="WP_068264121.1">
    <property type="nucleotide sequence ID" value="NZ_LWSK01000055.1"/>
</dbReference>
<comment type="caution">
    <text evidence="2">The sequence shown here is derived from an EMBL/GenBank/DDBJ whole genome shotgun (WGS) entry which is preliminary data.</text>
</comment>
<proteinExistence type="predicted"/>
<dbReference type="EC" id="2.3.1.18" evidence="2"/>
<keyword evidence="3" id="KW-1185">Reference proteome</keyword>
<gene>
    <name evidence="2" type="primary">lacA</name>
    <name evidence="2" type="ORF">LF1_35540</name>
</gene>
<sequence length="234" mass="25365">MTDQTQPAEHSDQSVKRATRKPFHSGAKRWVQFGFLILCMPRIACYRIAYVLLGSRAMTSASESIAMIPGLRGVYMRQAFYRKTLDACGRDVYLGWNTVFSMREARVGENAYIGRFCLIGFADIGCQVMIADGVQILSGGHEHDSADSTVSMHDQDQRYEKMHIGNGAWIGAGAIIMADVGNNAIVGAGAVVTRPVPNGAVAAGVPARVLHYRKGWSAPGQQDFASSTTSSETE</sequence>
<dbReference type="Pfam" id="PF00132">
    <property type="entry name" value="Hexapep"/>
    <property type="match status" value="1"/>
</dbReference>
<protein>
    <submittedName>
        <fullName evidence="2">Galactoside O-acetyltransferase</fullName>
        <ecNumber evidence="2">2.3.1.18</ecNumber>
    </submittedName>
</protein>
<dbReference type="InterPro" id="IPR001451">
    <property type="entry name" value="Hexapep"/>
</dbReference>
<dbReference type="Proteomes" id="UP000322699">
    <property type="component" value="Unassembled WGS sequence"/>
</dbReference>
<dbReference type="GO" id="GO:0008870">
    <property type="term" value="F:galactoside O-acetyltransferase activity"/>
    <property type="evidence" value="ECO:0007669"/>
    <property type="project" value="UniProtKB-EC"/>
</dbReference>
<accession>A0A5B1CL02</accession>
<keyword evidence="2" id="KW-0808">Transferase</keyword>
<dbReference type="InterPro" id="IPR011004">
    <property type="entry name" value="Trimer_LpxA-like_sf"/>
</dbReference>
<evidence type="ECO:0000313" key="3">
    <source>
        <dbReference type="Proteomes" id="UP000322699"/>
    </source>
</evidence>